<dbReference type="Pfam" id="PF01957">
    <property type="entry name" value="NfeD"/>
    <property type="match status" value="1"/>
</dbReference>
<dbReference type="AlphaFoldDB" id="A0A6J7KRK1"/>
<evidence type="ECO:0000256" key="3">
    <source>
        <dbReference type="ARBA" id="ARBA00022989"/>
    </source>
</evidence>
<proteinExistence type="predicted"/>
<dbReference type="InterPro" id="IPR052165">
    <property type="entry name" value="Membrane_assoc_protease"/>
</dbReference>
<keyword evidence="4 5" id="KW-0472">Membrane</keyword>
<name>A0A6J7KRK1_9ZZZZ</name>
<feature type="transmembrane region" description="Helical" evidence="5">
    <location>
        <begin position="7"/>
        <end position="26"/>
    </location>
</feature>
<protein>
    <submittedName>
        <fullName evidence="7">Unannotated protein</fullName>
    </submittedName>
</protein>
<sequence>MDAWIPWLLGAVALGVGEVLTLSLFLGPFAVGGGAAALTALAGGGLGPQVLVFAVVTALVFGLVRPVAQRHLRQPSSTKTGTAALVGRTAVVVRAIEGPELLGQVRLDGEIWTARLEGHEPVPVGATVTVAEIRGATAVVVD</sequence>
<dbReference type="GO" id="GO:0005886">
    <property type="term" value="C:plasma membrane"/>
    <property type="evidence" value="ECO:0007669"/>
    <property type="project" value="TreeGrafter"/>
</dbReference>
<comment type="subcellular location">
    <subcellularLocation>
        <location evidence="1">Membrane</location>
        <topology evidence="1">Multi-pass membrane protein</topology>
    </subcellularLocation>
</comment>
<evidence type="ECO:0000256" key="4">
    <source>
        <dbReference type="ARBA" id="ARBA00023136"/>
    </source>
</evidence>
<dbReference type="SUPFAM" id="SSF141322">
    <property type="entry name" value="NfeD domain-like"/>
    <property type="match status" value="1"/>
</dbReference>
<organism evidence="7">
    <name type="scientific">freshwater metagenome</name>
    <dbReference type="NCBI Taxonomy" id="449393"/>
    <lineage>
        <taxon>unclassified sequences</taxon>
        <taxon>metagenomes</taxon>
        <taxon>ecological metagenomes</taxon>
    </lineage>
</organism>
<evidence type="ECO:0000259" key="6">
    <source>
        <dbReference type="Pfam" id="PF01957"/>
    </source>
</evidence>
<evidence type="ECO:0000256" key="1">
    <source>
        <dbReference type="ARBA" id="ARBA00004141"/>
    </source>
</evidence>
<evidence type="ECO:0000313" key="7">
    <source>
        <dbReference type="EMBL" id="CAB4957079.1"/>
    </source>
</evidence>
<evidence type="ECO:0000256" key="2">
    <source>
        <dbReference type="ARBA" id="ARBA00022692"/>
    </source>
</evidence>
<dbReference type="InterPro" id="IPR012340">
    <property type="entry name" value="NA-bd_OB-fold"/>
</dbReference>
<reference evidence="7" key="1">
    <citation type="submission" date="2020-05" db="EMBL/GenBank/DDBJ databases">
        <authorList>
            <person name="Chiriac C."/>
            <person name="Salcher M."/>
            <person name="Ghai R."/>
            <person name="Kavagutti S V."/>
        </authorList>
    </citation>
    <scope>NUCLEOTIDE SEQUENCE</scope>
</reference>
<evidence type="ECO:0000256" key="5">
    <source>
        <dbReference type="SAM" id="Phobius"/>
    </source>
</evidence>
<feature type="domain" description="NfeD-like C-terminal" evidence="6">
    <location>
        <begin position="83"/>
        <end position="140"/>
    </location>
</feature>
<keyword evidence="2 5" id="KW-0812">Transmembrane</keyword>
<gene>
    <name evidence="7" type="ORF">UFOPK3564_03825</name>
</gene>
<dbReference type="PANTHER" id="PTHR33507:SF3">
    <property type="entry name" value="INNER MEMBRANE PROTEIN YBBJ"/>
    <property type="match status" value="1"/>
</dbReference>
<dbReference type="InterPro" id="IPR002810">
    <property type="entry name" value="NfeD-like_C"/>
</dbReference>
<dbReference type="EMBL" id="CAFBMK010000419">
    <property type="protein sequence ID" value="CAB4957079.1"/>
    <property type="molecule type" value="Genomic_DNA"/>
</dbReference>
<feature type="transmembrane region" description="Helical" evidence="5">
    <location>
        <begin position="46"/>
        <end position="64"/>
    </location>
</feature>
<keyword evidence="3 5" id="KW-1133">Transmembrane helix</keyword>
<dbReference type="PANTHER" id="PTHR33507">
    <property type="entry name" value="INNER MEMBRANE PROTEIN YBBJ"/>
    <property type="match status" value="1"/>
</dbReference>
<accession>A0A6J7KRK1</accession>
<dbReference type="Gene3D" id="2.40.50.140">
    <property type="entry name" value="Nucleic acid-binding proteins"/>
    <property type="match status" value="1"/>
</dbReference>